<dbReference type="AlphaFoldDB" id="A0A4Z2E761"/>
<accession>A0A4Z2E761</accession>
<sequence length="86" mass="9710">MINTDQRNSLASRKKLLPLVKDFLKQLEADGRLGDMQEEEEEEEESRVPPTPMNSLVEGCPLDRGLPHLSARDLEKFSKMADRGGD</sequence>
<evidence type="ECO:0000256" key="1">
    <source>
        <dbReference type="SAM" id="MobiDB-lite"/>
    </source>
</evidence>
<reference evidence="2 3" key="1">
    <citation type="submission" date="2019-03" db="EMBL/GenBank/DDBJ databases">
        <title>First draft genome of Liparis tanakae, snailfish: a comprehensive survey of snailfish specific genes.</title>
        <authorList>
            <person name="Kim W."/>
            <person name="Song I."/>
            <person name="Jeong J.-H."/>
            <person name="Kim D."/>
            <person name="Kim S."/>
            <person name="Ryu S."/>
            <person name="Song J.Y."/>
            <person name="Lee S.K."/>
        </authorList>
    </citation>
    <scope>NUCLEOTIDE SEQUENCE [LARGE SCALE GENOMIC DNA]</scope>
    <source>
        <tissue evidence="2">Muscle</tissue>
    </source>
</reference>
<organism evidence="2 3">
    <name type="scientific">Liparis tanakae</name>
    <name type="common">Tanaka's snailfish</name>
    <dbReference type="NCBI Taxonomy" id="230148"/>
    <lineage>
        <taxon>Eukaryota</taxon>
        <taxon>Metazoa</taxon>
        <taxon>Chordata</taxon>
        <taxon>Craniata</taxon>
        <taxon>Vertebrata</taxon>
        <taxon>Euteleostomi</taxon>
        <taxon>Actinopterygii</taxon>
        <taxon>Neopterygii</taxon>
        <taxon>Teleostei</taxon>
        <taxon>Neoteleostei</taxon>
        <taxon>Acanthomorphata</taxon>
        <taxon>Eupercaria</taxon>
        <taxon>Perciformes</taxon>
        <taxon>Cottioidei</taxon>
        <taxon>Cottales</taxon>
        <taxon>Liparidae</taxon>
        <taxon>Liparis</taxon>
    </lineage>
</organism>
<name>A0A4Z2E761_9TELE</name>
<gene>
    <name evidence="2" type="primary">Prune_0</name>
    <name evidence="2" type="ORF">EYF80_065259</name>
</gene>
<evidence type="ECO:0000313" key="2">
    <source>
        <dbReference type="EMBL" id="TNN24615.1"/>
    </source>
</evidence>
<dbReference type="OrthoDB" id="374045at2759"/>
<evidence type="ECO:0000313" key="3">
    <source>
        <dbReference type="Proteomes" id="UP000314294"/>
    </source>
</evidence>
<protein>
    <submittedName>
        <fullName evidence="2">Protein prune</fullName>
    </submittedName>
</protein>
<feature type="compositionally biased region" description="Acidic residues" evidence="1">
    <location>
        <begin position="36"/>
        <end position="45"/>
    </location>
</feature>
<feature type="region of interest" description="Disordered" evidence="1">
    <location>
        <begin position="30"/>
        <end position="68"/>
    </location>
</feature>
<dbReference type="Proteomes" id="UP000314294">
    <property type="component" value="Unassembled WGS sequence"/>
</dbReference>
<proteinExistence type="predicted"/>
<comment type="caution">
    <text evidence="2">The sequence shown here is derived from an EMBL/GenBank/DDBJ whole genome shotgun (WGS) entry which is preliminary data.</text>
</comment>
<keyword evidence="3" id="KW-1185">Reference proteome</keyword>
<dbReference type="EMBL" id="SRLO01014839">
    <property type="protein sequence ID" value="TNN24615.1"/>
    <property type="molecule type" value="Genomic_DNA"/>
</dbReference>